<dbReference type="EMBL" id="JBEWTB010000002">
    <property type="protein sequence ID" value="MET4755618.1"/>
    <property type="molecule type" value="Genomic_DNA"/>
</dbReference>
<name>A0ABV2SCX4_9GAMM</name>
<keyword evidence="2" id="KW-1185">Reference proteome</keyword>
<gene>
    <name evidence="1" type="ORF">V5J35_000810</name>
</gene>
<comment type="caution">
    <text evidence="1">The sequence shown here is derived from an EMBL/GenBank/DDBJ whole genome shotgun (WGS) entry which is preliminary data.</text>
</comment>
<accession>A0ABV2SCX4</accession>
<dbReference type="Proteomes" id="UP001549366">
    <property type="component" value="Unassembled WGS sequence"/>
</dbReference>
<sequence length="67" mass="7841">MKTLTFHISDKTCSEYQIEISDQQAENIKKMDRKELGEYLLNLKEKATCNGTDKFGYPELESYEVED</sequence>
<evidence type="ECO:0000313" key="2">
    <source>
        <dbReference type="Proteomes" id="UP001549366"/>
    </source>
</evidence>
<dbReference type="RefSeq" id="WP_354010026.1">
    <property type="nucleotide sequence ID" value="NZ_JBEWTA010000001.1"/>
</dbReference>
<proteinExistence type="predicted"/>
<evidence type="ECO:0000313" key="1">
    <source>
        <dbReference type="EMBL" id="MET4755618.1"/>
    </source>
</evidence>
<reference evidence="1 2" key="1">
    <citation type="submission" date="2024-06" db="EMBL/GenBank/DDBJ databases">
        <title>Genomic Encyclopedia of Type Strains, Phase V (KMG-V): Genome sequencing to study the core and pangenomes of soil and plant-associated prokaryotes.</title>
        <authorList>
            <person name="Whitman W."/>
        </authorList>
    </citation>
    <scope>NUCLEOTIDE SEQUENCE [LARGE SCALE GENOMIC DNA]</scope>
    <source>
        <strain evidence="1 2">NE40</strain>
    </source>
</reference>
<protein>
    <submittedName>
        <fullName evidence="1">Uncharacterized protein</fullName>
    </submittedName>
</protein>
<organism evidence="1 2">
    <name type="scientific">Endozoicomonas lisbonensis</name>
    <dbReference type="NCBI Taxonomy" id="3120522"/>
    <lineage>
        <taxon>Bacteria</taxon>
        <taxon>Pseudomonadati</taxon>
        <taxon>Pseudomonadota</taxon>
        <taxon>Gammaproteobacteria</taxon>
        <taxon>Oceanospirillales</taxon>
        <taxon>Endozoicomonadaceae</taxon>
        <taxon>Endozoicomonas</taxon>
    </lineage>
</organism>